<dbReference type="AlphaFoldDB" id="A0A518DVB9"/>
<evidence type="ECO:0000313" key="2">
    <source>
        <dbReference type="Proteomes" id="UP000317648"/>
    </source>
</evidence>
<accession>A0A518DVB9</accession>
<dbReference type="KEGG" id="lcre:Pla8534_35910"/>
<keyword evidence="2" id="KW-1185">Reference proteome</keyword>
<dbReference type="EMBL" id="CP036433">
    <property type="protein sequence ID" value="QDU95774.1"/>
    <property type="molecule type" value="Genomic_DNA"/>
</dbReference>
<gene>
    <name evidence="1" type="ORF">Pla8534_35910</name>
</gene>
<organism evidence="1 2">
    <name type="scientific">Lignipirellula cremea</name>
    <dbReference type="NCBI Taxonomy" id="2528010"/>
    <lineage>
        <taxon>Bacteria</taxon>
        <taxon>Pseudomonadati</taxon>
        <taxon>Planctomycetota</taxon>
        <taxon>Planctomycetia</taxon>
        <taxon>Pirellulales</taxon>
        <taxon>Pirellulaceae</taxon>
        <taxon>Lignipirellula</taxon>
    </lineage>
</organism>
<dbReference type="Proteomes" id="UP000317648">
    <property type="component" value="Chromosome"/>
</dbReference>
<proteinExistence type="predicted"/>
<sequence>MRINLKLIGCLALAAGVAGLMYQGEHPRPSSATAAELSGLSVSQLVDQLASPLAPERVPPAGYDEIRYLCGGYTDPQVIAASQELHSRGPSVVPELLQHQEDQRYCWTSNYAARVDHSVGSQVRSIAAGIMAPELQLEESQTGGFKGEPGFEQYFYRCGPEKYVSWARQATMEEAELAYLRWHVDQLQGMKKWIDADAHSARFRKRIAELEQVGVATAGPLAP</sequence>
<protein>
    <submittedName>
        <fullName evidence="1">Uncharacterized protein</fullName>
    </submittedName>
</protein>
<evidence type="ECO:0000313" key="1">
    <source>
        <dbReference type="EMBL" id="QDU95774.1"/>
    </source>
</evidence>
<dbReference type="RefSeq" id="WP_145054473.1">
    <property type="nucleotide sequence ID" value="NZ_CP036433.1"/>
</dbReference>
<reference evidence="1 2" key="1">
    <citation type="submission" date="2019-02" db="EMBL/GenBank/DDBJ databases">
        <title>Deep-cultivation of Planctomycetes and their phenomic and genomic characterization uncovers novel biology.</title>
        <authorList>
            <person name="Wiegand S."/>
            <person name="Jogler M."/>
            <person name="Boedeker C."/>
            <person name="Pinto D."/>
            <person name="Vollmers J."/>
            <person name="Rivas-Marin E."/>
            <person name="Kohn T."/>
            <person name="Peeters S.H."/>
            <person name="Heuer A."/>
            <person name="Rast P."/>
            <person name="Oberbeckmann S."/>
            <person name="Bunk B."/>
            <person name="Jeske O."/>
            <person name="Meyerdierks A."/>
            <person name="Storesund J.E."/>
            <person name="Kallscheuer N."/>
            <person name="Luecker S."/>
            <person name="Lage O.M."/>
            <person name="Pohl T."/>
            <person name="Merkel B.J."/>
            <person name="Hornburger P."/>
            <person name="Mueller R.-W."/>
            <person name="Bruemmer F."/>
            <person name="Labrenz M."/>
            <person name="Spormann A.M."/>
            <person name="Op den Camp H."/>
            <person name="Overmann J."/>
            <person name="Amann R."/>
            <person name="Jetten M.S.M."/>
            <person name="Mascher T."/>
            <person name="Medema M.H."/>
            <person name="Devos D.P."/>
            <person name="Kaster A.-K."/>
            <person name="Ovreas L."/>
            <person name="Rohde M."/>
            <person name="Galperin M.Y."/>
            <person name="Jogler C."/>
        </authorList>
    </citation>
    <scope>NUCLEOTIDE SEQUENCE [LARGE SCALE GENOMIC DNA]</scope>
    <source>
        <strain evidence="1 2">Pla85_3_4</strain>
    </source>
</reference>
<name>A0A518DVB9_9BACT</name>